<sequence length="47" mass="5505">MLEEKCITTFLLRASSQIILIFTESLVWLLKPFNTILPKRDESEAEH</sequence>
<accession>A0AAD6K340</accession>
<organism evidence="1 2">
    <name type="scientific">Salix udensis</name>
    <dbReference type="NCBI Taxonomy" id="889485"/>
    <lineage>
        <taxon>Eukaryota</taxon>
        <taxon>Viridiplantae</taxon>
        <taxon>Streptophyta</taxon>
        <taxon>Embryophyta</taxon>
        <taxon>Tracheophyta</taxon>
        <taxon>Spermatophyta</taxon>
        <taxon>Magnoliopsida</taxon>
        <taxon>eudicotyledons</taxon>
        <taxon>Gunneridae</taxon>
        <taxon>Pentapetalae</taxon>
        <taxon>rosids</taxon>
        <taxon>fabids</taxon>
        <taxon>Malpighiales</taxon>
        <taxon>Salicaceae</taxon>
        <taxon>Saliceae</taxon>
        <taxon>Salix</taxon>
    </lineage>
</organism>
<keyword evidence="2" id="KW-1185">Reference proteome</keyword>
<dbReference type="EMBL" id="JAPFFJ010000012">
    <property type="protein sequence ID" value="KAJ6414994.1"/>
    <property type="molecule type" value="Genomic_DNA"/>
</dbReference>
<dbReference type="AlphaFoldDB" id="A0AAD6K340"/>
<proteinExistence type="predicted"/>
<reference evidence="1 2" key="1">
    <citation type="journal article" date="2023" name="Int. J. Mol. Sci.">
        <title>De Novo Assembly and Annotation of 11 Diverse Shrub Willow (Salix) Genomes Reveals Novel Gene Organization in Sex-Linked Regions.</title>
        <authorList>
            <person name="Hyden B."/>
            <person name="Feng K."/>
            <person name="Yates T.B."/>
            <person name="Jawdy S."/>
            <person name="Cereghino C."/>
            <person name="Smart L.B."/>
            <person name="Muchero W."/>
        </authorList>
    </citation>
    <scope>NUCLEOTIDE SEQUENCE [LARGE SCALE GENOMIC DNA]</scope>
    <source>
        <tissue evidence="1">Shoot tip</tissue>
    </source>
</reference>
<protein>
    <submittedName>
        <fullName evidence="1">Uncharacterized protein</fullName>
    </submittedName>
</protein>
<dbReference type="Proteomes" id="UP001162972">
    <property type="component" value="Chromosome 3"/>
</dbReference>
<evidence type="ECO:0000313" key="2">
    <source>
        <dbReference type="Proteomes" id="UP001162972"/>
    </source>
</evidence>
<evidence type="ECO:0000313" key="1">
    <source>
        <dbReference type="EMBL" id="KAJ6414994.1"/>
    </source>
</evidence>
<name>A0AAD6K340_9ROSI</name>
<comment type="caution">
    <text evidence="1">The sequence shown here is derived from an EMBL/GenBank/DDBJ whole genome shotgun (WGS) entry which is preliminary data.</text>
</comment>
<gene>
    <name evidence="1" type="ORF">OIU84_003901</name>
</gene>